<feature type="region of interest" description="Disordered" evidence="1">
    <location>
        <begin position="1"/>
        <end position="21"/>
    </location>
</feature>
<keyword evidence="3" id="KW-1185">Reference proteome</keyword>
<gene>
    <name evidence="2" type="ORF">NDU88_009825</name>
</gene>
<sequence length="152" mass="16810">MRNIREHQGTTGNPSSLGGQSQMGLRRLPCPVAQVLPPFAAVGAPPVKDPQGPHLLGDGTPNTLFQMGADLQKNMHRKRFRCLYLTGGSQYYSSKKVCQIIVACCMLHNLALRRLVPFLQEDEPGDGRVAAVEPMDSDQDEARKKMWTTEVH</sequence>
<dbReference type="EMBL" id="JANPWB010000010">
    <property type="protein sequence ID" value="KAJ1143517.1"/>
    <property type="molecule type" value="Genomic_DNA"/>
</dbReference>
<proteinExistence type="predicted"/>
<evidence type="ECO:0000313" key="3">
    <source>
        <dbReference type="Proteomes" id="UP001066276"/>
    </source>
</evidence>
<name>A0AAV7QSP1_PLEWA</name>
<dbReference type="Proteomes" id="UP001066276">
    <property type="component" value="Chromosome 6"/>
</dbReference>
<organism evidence="2 3">
    <name type="scientific">Pleurodeles waltl</name>
    <name type="common">Iberian ribbed newt</name>
    <dbReference type="NCBI Taxonomy" id="8319"/>
    <lineage>
        <taxon>Eukaryota</taxon>
        <taxon>Metazoa</taxon>
        <taxon>Chordata</taxon>
        <taxon>Craniata</taxon>
        <taxon>Vertebrata</taxon>
        <taxon>Euteleostomi</taxon>
        <taxon>Amphibia</taxon>
        <taxon>Batrachia</taxon>
        <taxon>Caudata</taxon>
        <taxon>Salamandroidea</taxon>
        <taxon>Salamandridae</taxon>
        <taxon>Pleurodelinae</taxon>
        <taxon>Pleurodeles</taxon>
    </lineage>
</organism>
<comment type="caution">
    <text evidence="2">The sequence shown here is derived from an EMBL/GenBank/DDBJ whole genome shotgun (WGS) entry which is preliminary data.</text>
</comment>
<accession>A0AAV7QSP1</accession>
<evidence type="ECO:0008006" key="4">
    <source>
        <dbReference type="Google" id="ProtNLM"/>
    </source>
</evidence>
<evidence type="ECO:0000256" key="1">
    <source>
        <dbReference type="SAM" id="MobiDB-lite"/>
    </source>
</evidence>
<dbReference type="AlphaFoldDB" id="A0AAV7QSP1"/>
<reference evidence="2" key="1">
    <citation type="journal article" date="2022" name="bioRxiv">
        <title>Sequencing and chromosome-scale assembly of the giantPleurodeles waltlgenome.</title>
        <authorList>
            <person name="Brown T."/>
            <person name="Elewa A."/>
            <person name="Iarovenko S."/>
            <person name="Subramanian E."/>
            <person name="Araus A.J."/>
            <person name="Petzold A."/>
            <person name="Susuki M."/>
            <person name="Suzuki K.-i.T."/>
            <person name="Hayashi T."/>
            <person name="Toyoda A."/>
            <person name="Oliveira C."/>
            <person name="Osipova E."/>
            <person name="Leigh N.D."/>
            <person name="Simon A."/>
            <person name="Yun M.H."/>
        </authorList>
    </citation>
    <scope>NUCLEOTIDE SEQUENCE</scope>
    <source>
        <strain evidence="2">20211129_DDA</strain>
        <tissue evidence="2">Liver</tissue>
    </source>
</reference>
<feature type="compositionally biased region" description="Polar residues" evidence="1">
    <location>
        <begin position="9"/>
        <end position="21"/>
    </location>
</feature>
<protein>
    <recommendedName>
        <fullName evidence="4">Nuclease HARBI1</fullName>
    </recommendedName>
</protein>
<feature type="region of interest" description="Disordered" evidence="1">
    <location>
        <begin position="127"/>
        <end position="152"/>
    </location>
</feature>
<evidence type="ECO:0000313" key="2">
    <source>
        <dbReference type="EMBL" id="KAJ1143517.1"/>
    </source>
</evidence>